<dbReference type="AlphaFoldDB" id="A0A453N2T3"/>
<reference evidence="3" key="2">
    <citation type="journal article" date="2017" name="Nat. Plants">
        <title>The Aegilops tauschii genome reveals multiple impacts of transposons.</title>
        <authorList>
            <person name="Zhao G."/>
            <person name="Zou C."/>
            <person name="Li K."/>
            <person name="Wang K."/>
            <person name="Li T."/>
            <person name="Gao L."/>
            <person name="Zhang X."/>
            <person name="Wang H."/>
            <person name="Yang Z."/>
            <person name="Liu X."/>
            <person name="Jiang W."/>
            <person name="Mao L."/>
            <person name="Kong X."/>
            <person name="Jiao Y."/>
            <person name="Jia J."/>
        </authorList>
    </citation>
    <scope>NUCLEOTIDE SEQUENCE [LARGE SCALE GENOMIC DNA]</scope>
    <source>
        <strain evidence="3">cv. AL8/78</strain>
    </source>
</reference>
<evidence type="ECO:0000259" key="1">
    <source>
        <dbReference type="Pfam" id="PF05699"/>
    </source>
</evidence>
<reference evidence="3" key="1">
    <citation type="journal article" date="2014" name="Science">
        <title>Ancient hybridizations among the ancestral genomes of bread wheat.</title>
        <authorList>
            <consortium name="International Wheat Genome Sequencing Consortium,"/>
            <person name="Marcussen T."/>
            <person name="Sandve S.R."/>
            <person name="Heier L."/>
            <person name="Spannagl M."/>
            <person name="Pfeifer M."/>
            <person name="Jakobsen K.S."/>
            <person name="Wulff B.B."/>
            <person name="Steuernagel B."/>
            <person name="Mayer K.F."/>
            <person name="Olsen O.A."/>
        </authorList>
    </citation>
    <scope>NUCLEOTIDE SEQUENCE [LARGE SCALE GENOMIC DNA]</scope>
    <source>
        <strain evidence="3">cv. AL8/78</strain>
    </source>
</reference>
<protein>
    <recommendedName>
        <fullName evidence="1">HAT C-terminal dimerisation domain-containing protein</fullName>
    </recommendedName>
</protein>
<dbReference type="GO" id="GO:0046983">
    <property type="term" value="F:protein dimerization activity"/>
    <property type="evidence" value="ECO:0007669"/>
    <property type="project" value="InterPro"/>
</dbReference>
<reference evidence="2" key="4">
    <citation type="submission" date="2019-03" db="UniProtKB">
        <authorList>
            <consortium name="EnsemblPlants"/>
        </authorList>
    </citation>
    <scope>IDENTIFICATION</scope>
</reference>
<name>A0A453N2T3_AEGTS</name>
<dbReference type="Pfam" id="PF05699">
    <property type="entry name" value="Dimer_Tnp_hAT"/>
    <property type="match status" value="1"/>
</dbReference>
<dbReference type="SUPFAM" id="SSF53098">
    <property type="entry name" value="Ribonuclease H-like"/>
    <property type="match status" value="1"/>
</dbReference>
<dbReference type="Gramene" id="AET6Gv20189600.16">
    <property type="protein sequence ID" value="AET6Gv20189600.16"/>
    <property type="gene ID" value="AET6Gv20189600"/>
</dbReference>
<evidence type="ECO:0000313" key="2">
    <source>
        <dbReference type="EnsemblPlants" id="AET6Gv20189600.16"/>
    </source>
</evidence>
<sequence length="153" mass="17418">MLFYVRSLTPLMKKGLYAIDAVQADAATMNATEWGFNYGSQTPTLSEVAKKVLSQPISSSSAERNWSTYSFIHNVKRNKLNATTADKLVFIHANERLKRRFSEGYNSGPHYKWDVEPENDLLEDSSLKLEQLCWDSLEDEAADAEPPRKIQRS</sequence>
<keyword evidence="3" id="KW-1185">Reference proteome</keyword>
<reference evidence="2" key="5">
    <citation type="journal article" date="2021" name="G3 (Bethesda)">
        <title>Aegilops tauschii genome assembly Aet v5.0 features greater sequence contiguity and improved annotation.</title>
        <authorList>
            <person name="Wang L."/>
            <person name="Zhu T."/>
            <person name="Rodriguez J.C."/>
            <person name="Deal K.R."/>
            <person name="Dubcovsky J."/>
            <person name="McGuire P.E."/>
            <person name="Lux T."/>
            <person name="Spannagl M."/>
            <person name="Mayer K.F.X."/>
            <person name="Baldrich P."/>
            <person name="Meyers B.C."/>
            <person name="Huo N."/>
            <person name="Gu Y.Q."/>
            <person name="Zhou H."/>
            <person name="Devos K.M."/>
            <person name="Bennetzen J.L."/>
            <person name="Unver T."/>
            <person name="Budak H."/>
            <person name="Gulick P.J."/>
            <person name="Galiba G."/>
            <person name="Kalapos B."/>
            <person name="Nelson D.R."/>
            <person name="Li P."/>
            <person name="You F.M."/>
            <person name="Luo M.C."/>
            <person name="Dvorak J."/>
        </authorList>
    </citation>
    <scope>NUCLEOTIDE SEQUENCE [LARGE SCALE GENOMIC DNA]</scope>
    <source>
        <strain evidence="2">cv. AL8/78</strain>
    </source>
</reference>
<dbReference type="InterPro" id="IPR012337">
    <property type="entry name" value="RNaseH-like_sf"/>
</dbReference>
<reference evidence="2" key="3">
    <citation type="journal article" date="2017" name="Nature">
        <title>Genome sequence of the progenitor of the wheat D genome Aegilops tauschii.</title>
        <authorList>
            <person name="Luo M.C."/>
            <person name="Gu Y.Q."/>
            <person name="Puiu D."/>
            <person name="Wang H."/>
            <person name="Twardziok S.O."/>
            <person name="Deal K.R."/>
            <person name="Huo N."/>
            <person name="Zhu T."/>
            <person name="Wang L."/>
            <person name="Wang Y."/>
            <person name="McGuire P.E."/>
            <person name="Liu S."/>
            <person name="Long H."/>
            <person name="Ramasamy R.K."/>
            <person name="Rodriguez J.C."/>
            <person name="Van S.L."/>
            <person name="Yuan L."/>
            <person name="Wang Z."/>
            <person name="Xia Z."/>
            <person name="Xiao L."/>
            <person name="Anderson O.D."/>
            <person name="Ouyang S."/>
            <person name="Liang Y."/>
            <person name="Zimin A.V."/>
            <person name="Pertea G."/>
            <person name="Qi P."/>
            <person name="Bennetzen J.L."/>
            <person name="Dai X."/>
            <person name="Dawson M.W."/>
            <person name="Muller H.G."/>
            <person name="Kugler K."/>
            <person name="Rivarola-Duarte L."/>
            <person name="Spannagl M."/>
            <person name="Mayer K.F.X."/>
            <person name="Lu F.H."/>
            <person name="Bevan M.W."/>
            <person name="Leroy P."/>
            <person name="Li P."/>
            <person name="You F.M."/>
            <person name="Sun Q."/>
            <person name="Liu Z."/>
            <person name="Lyons E."/>
            <person name="Wicker T."/>
            <person name="Salzberg S.L."/>
            <person name="Devos K.M."/>
            <person name="Dvorak J."/>
        </authorList>
    </citation>
    <scope>NUCLEOTIDE SEQUENCE [LARGE SCALE GENOMIC DNA]</scope>
    <source>
        <strain evidence="2">cv. AL8/78</strain>
    </source>
</reference>
<dbReference type="EnsemblPlants" id="AET6Gv20189600.16">
    <property type="protein sequence ID" value="AET6Gv20189600.16"/>
    <property type="gene ID" value="AET6Gv20189600"/>
</dbReference>
<accession>A0A453N2T3</accession>
<evidence type="ECO:0000313" key="3">
    <source>
        <dbReference type="Proteomes" id="UP000015105"/>
    </source>
</evidence>
<feature type="domain" description="HAT C-terminal dimerisation" evidence="1">
    <location>
        <begin position="27"/>
        <end position="94"/>
    </location>
</feature>
<organism evidence="2 3">
    <name type="scientific">Aegilops tauschii subsp. strangulata</name>
    <name type="common">Goatgrass</name>
    <dbReference type="NCBI Taxonomy" id="200361"/>
    <lineage>
        <taxon>Eukaryota</taxon>
        <taxon>Viridiplantae</taxon>
        <taxon>Streptophyta</taxon>
        <taxon>Embryophyta</taxon>
        <taxon>Tracheophyta</taxon>
        <taxon>Spermatophyta</taxon>
        <taxon>Magnoliopsida</taxon>
        <taxon>Liliopsida</taxon>
        <taxon>Poales</taxon>
        <taxon>Poaceae</taxon>
        <taxon>BOP clade</taxon>
        <taxon>Pooideae</taxon>
        <taxon>Triticodae</taxon>
        <taxon>Triticeae</taxon>
        <taxon>Triticinae</taxon>
        <taxon>Aegilops</taxon>
    </lineage>
</organism>
<dbReference type="InterPro" id="IPR008906">
    <property type="entry name" value="HATC_C_dom"/>
</dbReference>
<proteinExistence type="predicted"/>
<dbReference type="Proteomes" id="UP000015105">
    <property type="component" value="Chromosome 6D"/>
</dbReference>